<evidence type="ECO:0000313" key="8">
    <source>
        <dbReference type="Proteomes" id="UP001148313"/>
    </source>
</evidence>
<dbReference type="PANTHER" id="PTHR47685:SF1">
    <property type="entry name" value="MAGNESIUM TRANSPORT PROTEIN CORA"/>
    <property type="match status" value="1"/>
</dbReference>
<comment type="subcellular location">
    <subcellularLocation>
        <location evidence="1">Membrane</location>
        <topology evidence="1">Multi-pass membrane protein</topology>
    </subcellularLocation>
</comment>
<evidence type="ECO:0000256" key="3">
    <source>
        <dbReference type="ARBA" id="ARBA00022692"/>
    </source>
</evidence>
<keyword evidence="5 6" id="KW-0472">Membrane</keyword>
<evidence type="ECO:0000256" key="1">
    <source>
        <dbReference type="ARBA" id="ARBA00004141"/>
    </source>
</evidence>
<dbReference type="RefSeq" id="WP_271089215.1">
    <property type="nucleotide sequence ID" value="NZ_JAPJZH010000005.1"/>
</dbReference>
<name>A0ABT4VLI0_9HYPH</name>
<accession>A0ABT4VLI0</accession>
<dbReference type="CDD" id="cd12837">
    <property type="entry name" value="EcCorA-like_u1"/>
    <property type="match status" value="1"/>
</dbReference>
<dbReference type="InterPro" id="IPR002523">
    <property type="entry name" value="MgTranspt_CorA/ZnTranspt_ZntB"/>
</dbReference>
<keyword evidence="3 6" id="KW-0812">Transmembrane</keyword>
<evidence type="ECO:0000256" key="5">
    <source>
        <dbReference type="ARBA" id="ARBA00023136"/>
    </source>
</evidence>
<gene>
    <name evidence="7" type="ORF">OOZ53_09405</name>
</gene>
<protein>
    <submittedName>
        <fullName evidence="7">Magnesium transporter CorA family protein</fullName>
    </submittedName>
</protein>
<dbReference type="Proteomes" id="UP001148313">
    <property type="component" value="Unassembled WGS sequence"/>
</dbReference>
<dbReference type="InterPro" id="IPR045863">
    <property type="entry name" value="CorA_TM1_TM2"/>
</dbReference>
<dbReference type="Gene3D" id="3.30.460.20">
    <property type="entry name" value="CorA soluble domain-like"/>
    <property type="match status" value="1"/>
</dbReference>
<feature type="transmembrane region" description="Helical" evidence="6">
    <location>
        <begin position="266"/>
        <end position="286"/>
    </location>
</feature>
<dbReference type="InterPro" id="IPR050829">
    <property type="entry name" value="CorA_MIT"/>
</dbReference>
<comment type="similarity">
    <text evidence="2">Belongs to the CorA metal ion transporter (MIT) (TC 1.A.35) family.</text>
</comment>
<dbReference type="PANTHER" id="PTHR47685">
    <property type="entry name" value="MAGNESIUM TRANSPORT PROTEIN CORA"/>
    <property type="match status" value="1"/>
</dbReference>
<keyword evidence="4 6" id="KW-1133">Transmembrane helix</keyword>
<reference evidence="7" key="1">
    <citation type="submission" date="2022-11" db="EMBL/GenBank/DDBJ databases">
        <title>Hoeflea poritis sp. nov., isolated from scleractinian coral Porites lutea.</title>
        <authorList>
            <person name="Zhang G."/>
            <person name="Wei Q."/>
            <person name="Cai L."/>
        </authorList>
    </citation>
    <scope>NUCLEOTIDE SEQUENCE</scope>
    <source>
        <strain evidence="7">E7-10</strain>
    </source>
</reference>
<keyword evidence="8" id="KW-1185">Reference proteome</keyword>
<dbReference type="Pfam" id="PF01544">
    <property type="entry name" value="CorA"/>
    <property type="match status" value="1"/>
</dbReference>
<sequence>MLTAYRIEDGRTITSSDLAETGTKGGPFWIDLCDPSAAERELVEKVTGLEIPTREEMVEIESSSRVYQQDNTLFMTATLPYAGSKSTPEATAVTFAVNAEQLITVRHGEPLSIELFRQRLLKDPAIGSSPAQALMTLLDVIVDRLADLVELSAGEVDTMSTAIFHEGISARKSGDYKNAIRKVGSTGMMIAKVHESNATLTRLVYFLSQGATVAGLSKEQRAQLKGLARDLRSIREHGAAIDNKLNFLLDATVGLVNLEQNQIIKIFSVVAVVFMPPTLIASVYGMNFADMPELSWALGYEFSVILMLASALATWGFFRIKKLL</sequence>
<evidence type="ECO:0000256" key="4">
    <source>
        <dbReference type="ARBA" id="ARBA00022989"/>
    </source>
</evidence>
<evidence type="ECO:0000256" key="2">
    <source>
        <dbReference type="ARBA" id="ARBA00009765"/>
    </source>
</evidence>
<evidence type="ECO:0000313" key="7">
    <source>
        <dbReference type="EMBL" id="MDA4845563.1"/>
    </source>
</evidence>
<organism evidence="7 8">
    <name type="scientific">Hoeflea poritis</name>
    <dbReference type="NCBI Taxonomy" id="2993659"/>
    <lineage>
        <taxon>Bacteria</taxon>
        <taxon>Pseudomonadati</taxon>
        <taxon>Pseudomonadota</taxon>
        <taxon>Alphaproteobacteria</taxon>
        <taxon>Hyphomicrobiales</taxon>
        <taxon>Rhizobiaceae</taxon>
        <taxon>Hoeflea</taxon>
    </lineage>
</organism>
<dbReference type="EMBL" id="JAPJZH010000005">
    <property type="protein sequence ID" value="MDA4845563.1"/>
    <property type="molecule type" value="Genomic_DNA"/>
</dbReference>
<dbReference type="InterPro" id="IPR045861">
    <property type="entry name" value="CorA_cytoplasmic_dom"/>
</dbReference>
<feature type="transmembrane region" description="Helical" evidence="6">
    <location>
        <begin position="298"/>
        <end position="318"/>
    </location>
</feature>
<evidence type="ECO:0000256" key="6">
    <source>
        <dbReference type="SAM" id="Phobius"/>
    </source>
</evidence>
<proteinExistence type="inferred from homology"/>
<comment type="caution">
    <text evidence="7">The sequence shown here is derived from an EMBL/GenBank/DDBJ whole genome shotgun (WGS) entry which is preliminary data.</text>
</comment>
<dbReference type="SUPFAM" id="SSF143865">
    <property type="entry name" value="CorA soluble domain-like"/>
    <property type="match status" value="1"/>
</dbReference>
<dbReference type="SUPFAM" id="SSF144083">
    <property type="entry name" value="Magnesium transport protein CorA, transmembrane region"/>
    <property type="match status" value="1"/>
</dbReference>
<dbReference type="Gene3D" id="1.20.58.340">
    <property type="entry name" value="Magnesium transport protein CorA, transmembrane region"/>
    <property type="match status" value="2"/>
</dbReference>